<keyword evidence="4" id="KW-0804">Transcription</keyword>
<keyword evidence="8" id="KW-1185">Reference proteome</keyword>
<dbReference type="GO" id="GO:0000428">
    <property type="term" value="C:DNA-directed RNA polymerase complex"/>
    <property type="evidence" value="ECO:0007669"/>
    <property type="project" value="UniProtKB-KW"/>
</dbReference>
<evidence type="ECO:0000313" key="8">
    <source>
        <dbReference type="Proteomes" id="UP000750711"/>
    </source>
</evidence>
<evidence type="ECO:0000256" key="1">
    <source>
        <dbReference type="ARBA" id="ARBA00004604"/>
    </source>
</evidence>
<evidence type="ECO:0000256" key="2">
    <source>
        <dbReference type="ARBA" id="ARBA00009430"/>
    </source>
</evidence>
<dbReference type="GO" id="GO:0006351">
    <property type="term" value="P:DNA-templated transcription"/>
    <property type="evidence" value="ECO:0007669"/>
    <property type="project" value="InterPro"/>
</dbReference>
<comment type="similarity">
    <text evidence="2">Belongs to the eukaryotic RPA49/POLR1E RNA polymerase subunit family.</text>
</comment>
<reference evidence="7" key="1">
    <citation type="submission" date="2021-03" db="EMBL/GenBank/DDBJ databases">
        <title>Comparative genomics and phylogenomic investigation of the class Geoglossomycetes provide insights into ecological specialization and systematics.</title>
        <authorList>
            <person name="Melie T."/>
            <person name="Pirro S."/>
            <person name="Miller A.N."/>
            <person name="Quandt A."/>
        </authorList>
    </citation>
    <scope>NUCLEOTIDE SEQUENCE</scope>
    <source>
        <strain evidence="7">CAQ_001_2017</strain>
    </source>
</reference>
<dbReference type="InterPro" id="IPR009668">
    <property type="entry name" value="RNA_pol-assoc_fac_A49-like"/>
</dbReference>
<proteinExistence type="inferred from homology"/>
<sequence length="310" mass="34739">MPGLTLPKATSFKPFKRPRADGHARRRPSSALASRELLLNSSEHPRIDYTGREETADNGLVKHYSRSLLNELGLTFGTKKSRKAIASQTENAISPAKPTALHVSSRGANTPSAVDSATTAVLESIAPSVNTMASREDLQKDIDASKPRPKANLDAALPGEVYPIDNLVGREEMRSLSVKEWEDLVRGGKGITTTSRYVCNRVQRIVEAGNVRKLKVLRYLQLLLDFFFSLSKNTKDGRRLPQRENLEKALGVSDFLVDRVQRRFADRGLWMTKWRVDNLLTHIAALSLTIDDFEVDIFDLKEDLKLETRE</sequence>
<organism evidence="7 8">
    <name type="scientific">Trichoglossum hirsutum</name>
    <dbReference type="NCBI Taxonomy" id="265104"/>
    <lineage>
        <taxon>Eukaryota</taxon>
        <taxon>Fungi</taxon>
        <taxon>Dikarya</taxon>
        <taxon>Ascomycota</taxon>
        <taxon>Pezizomycotina</taxon>
        <taxon>Geoglossomycetes</taxon>
        <taxon>Geoglossales</taxon>
        <taxon>Geoglossaceae</taxon>
        <taxon>Trichoglossum</taxon>
    </lineage>
</organism>
<dbReference type="EMBL" id="JAGHQM010000385">
    <property type="protein sequence ID" value="KAH0562231.1"/>
    <property type="molecule type" value="Genomic_DNA"/>
</dbReference>
<comment type="caution">
    <text evidence="7">The sequence shown here is derived from an EMBL/GenBank/DDBJ whole genome shotgun (WGS) entry which is preliminary data.</text>
</comment>
<evidence type="ECO:0000256" key="3">
    <source>
        <dbReference type="ARBA" id="ARBA00022478"/>
    </source>
</evidence>
<evidence type="ECO:0000313" key="7">
    <source>
        <dbReference type="EMBL" id="KAH0562231.1"/>
    </source>
</evidence>
<protein>
    <submittedName>
        <fullName evidence="7">Uncharacterized protein</fullName>
    </submittedName>
</protein>
<evidence type="ECO:0000256" key="6">
    <source>
        <dbReference type="SAM" id="MobiDB-lite"/>
    </source>
</evidence>
<gene>
    <name evidence="7" type="ORF">GP486_003068</name>
</gene>
<dbReference type="GO" id="GO:0003677">
    <property type="term" value="F:DNA binding"/>
    <property type="evidence" value="ECO:0007669"/>
    <property type="project" value="InterPro"/>
</dbReference>
<keyword evidence="3" id="KW-0240">DNA-directed RNA polymerase</keyword>
<dbReference type="AlphaFoldDB" id="A0A9P8LDZ9"/>
<keyword evidence="5" id="KW-0539">Nucleus</keyword>
<evidence type="ECO:0000256" key="5">
    <source>
        <dbReference type="ARBA" id="ARBA00023242"/>
    </source>
</evidence>
<feature type="region of interest" description="Disordered" evidence="6">
    <location>
        <begin position="1"/>
        <end position="33"/>
    </location>
</feature>
<dbReference type="Pfam" id="PF06870">
    <property type="entry name" value="RNA_pol_I_A49"/>
    <property type="match status" value="1"/>
</dbReference>
<evidence type="ECO:0000256" key="4">
    <source>
        <dbReference type="ARBA" id="ARBA00023163"/>
    </source>
</evidence>
<dbReference type="Proteomes" id="UP000750711">
    <property type="component" value="Unassembled WGS sequence"/>
</dbReference>
<dbReference type="PANTHER" id="PTHR14440">
    <property type="entry name" value="DNA-DIRECTED RNA POLYMERASE I SUBUNIT RPA49"/>
    <property type="match status" value="1"/>
</dbReference>
<accession>A0A9P8LDZ9</accession>
<comment type="subcellular location">
    <subcellularLocation>
        <location evidence="1">Nucleus</location>
        <location evidence="1">Nucleolus</location>
    </subcellularLocation>
</comment>
<name>A0A9P8LDZ9_9PEZI</name>
<dbReference type="GO" id="GO:0005730">
    <property type="term" value="C:nucleolus"/>
    <property type="evidence" value="ECO:0007669"/>
    <property type="project" value="UniProtKB-SubCell"/>
</dbReference>